<dbReference type="EMBL" id="UOFE01000041">
    <property type="protein sequence ID" value="VAW54512.1"/>
    <property type="molecule type" value="Genomic_DNA"/>
</dbReference>
<reference evidence="1" key="1">
    <citation type="submission" date="2018-06" db="EMBL/GenBank/DDBJ databases">
        <authorList>
            <person name="Zhirakovskaya E."/>
        </authorList>
    </citation>
    <scope>NUCLEOTIDE SEQUENCE</scope>
</reference>
<dbReference type="AlphaFoldDB" id="A0A3B0WTS1"/>
<gene>
    <name evidence="1" type="ORF">MNBD_GAMMA05-2302</name>
</gene>
<organism evidence="1">
    <name type="scientific">hydrothermal vent metagenome</name>
    <dbReference type="NCBI Taxonomy" id="652676"/>
    <lineage>
        <taxon>unclassified sequences</taxon>
        <taxon>metagenomes</taxon>
        <taxon>ecological metagenomes</taxon>
    </lineage>
</organism>
<protein>
    <submittedName>
        <fullName evidence="1">Uncharacterized protein</fullName>
    </submittedName>
</protein>
<sequence>MEINKTLQPGDMGTKWLAEKKYDNLLMMKLKNLG</sequence>
<accession>A0A3B0WTS1</accession>
<proteinExistence type="predicted"/>
<name>A0A3B0WTS1_9ZZZZ</name>
<evidence type="ECO:0000313" key="1">
    <source>
        <dbReference type="EMBL" id="VAW54512.1"/>
    </source>
</evidence>